<dbReference type="Gene3D" id="1.10.1330.10">
    <property type="entry name" value="Dockerin domain"/>
    <property type="match status" value="1"/>
</dbReference>
<comment type="caution">
    <text evidence="3">The sequence shown here is derived from an EMBL/GenBank/DDBJ whole genome shotgun (WGS) entry which is preliminary data.</text>
</comment>
<keyword evidence="1" id="KW-0732">Signal</keyword>
<sequence length="191" mass="20796">MCRKTLVVFLLLLTFVFPLTALAQSVPPIPSVYKGTVKDHNGNPVLSGRVNAYINDILRGSVGFTNGSYKQLVVSGDQNTHNKIVKFTVTARNVELNAVSSSQIKWQEGKISGQDMNNVNITVNTSSLPPLAPGDINQDGAVNILDVQLVINFVMEKSKPIGSQFNASDMDKNGSVNILDVVRIINIIMER</sequence>
<evidence type="ECO:0000313" key="3">
    <source>
        <dbReference type="EMBL" id="MCR6545303.1"/>
    </source>
</evidence>
<evidence type="ECO:0000259" key="2">
    <source>
        <dbReference type="PROSITE" id="PS51766"/>
    </source>
</evidence>
<keyword evidence="4" id="KW-1185">Reference proteome</keyword>
<dbReference type="PROSITE" id="PS00018">
    <property type="entry name" value="EF_HAND_1"/>
    <property type="match status" value="1"/>
</dbReference>
<dbReference type="CDD" id="cd14256">
    <property type="entry name" value="Dockerin_I"/>
    <property type="match status" value="1"/>
</dbReference>
<name>A0ABT1Y410_9FIRM</name>
<organism evidence="3 4">
    <name type="scientific">Dehalobacterium formicoaceticum</name>
    <dbReference type="NCBI Taxonomy" id="51515"/>
    <lineage>
        <taxon>Bacteria</taxon>
        <taxon>Bacillati</taxon>
        <taxon>Bacillota</taxon>
        <taxon>Clostridia</taxon>
        <taxon>Eubacteriales</taxon>
        <taxon>Peptococcaceae</taxon>
        <taxon>Dehalobacterium</taxon>
    </lineage>
</organism>
<dbReference type="InterPro" id="IPR036439">
    <property type="entry name" value="Dockerin_dom_sf"/>
</dbReference>
<dbReference type="RefSeq" id="WP_257912964.1">
    <property type="nucleotide sequence ID" value="NZ_JANPWE010000003.1"/>
</dbReference>
<dbReference type="SUPFAM" id="SSF63446">
    <property type="entry name" value="Type I dockerin domain"/>
    <property type="match status" value="1"/>
</dbReference>
<evidence type="ECO:0000313" key="4">
    <source>
        <dbReference type="Proteomes" id="UP001524944"/>
    </source>
</evidence>
<dbReference type="InterPro" id="IPR016134">
    <property type="entry name" value="Dockerin_dom"/>
</dbReference>
<feature type="chain" id="PRO_5047056571" evidence="1">
    <location>
        <begin position="24"/>
        <end position="191"/>
    </location>
</feature>
<evidence type="ECO:0000256" key="1">
    <source>
        <dbReference type="SAM" id="SignalP"/>
    </source>
</evidence>
<dbReference type="Proteomes" id="UP001524944">
    <property type="component" value="Unassembled WGS sequence"/>
</dbReference>
<proteinExistence type="predicted"/>
<protein>
    <submittedName>
        <fullName evidence="3">Dockerin type I repeat-containing protein</fullName>
    </submittedName>
</protein>
<feature type="domain" description="Dockerin" evidence="2">
    <location>
        <begin position="129"/>
        <end position="191"/>
    </location>
</feature>
<dbReference type="PROSITE" id="PS51766">
    <property type="entry name" value="DOCKERIN"/>
    <property type="match status" value="1"/>
</dbReference>
<accession>A0ABT1Y410</accession>
<gene>
    <name evidence="3" type="ORF">NVS47_07200</name>
</gene>
<reference evidence="3 4" key="1">
    <citation type="submission" date="2022-08" db="EMBL/GenBank/DDBJ databases">
        <title>Proteogenomics of the novel Dehalobacterium formicoaceticum strain EZ94 highlights a key role of methyltransferases during anaerobic dichloromethane degradation.</title>
        <authorList>
            <person name="Wasmund K."/>
        </authorList>
    </citation>
    <scope>NUCLEOTIDE SEQUENCE [LARGE SCALE GENOMIC DNA]</scope>
    <source>
        <strain evidence="3 4">EZ94</strain>
    </source>
</reference>
<feature type="signal peptide" evidence="1">
    <location>
        <begin position="1"/>
        <end position="23"/>
    </location>
</feature>
<dbReference type="InterPro" id="IPR002105">
    <property type="entry name" value="Dockerin_1_rpt"/>
</dbReference>
<dbReference type="InterPro" id="IPR018247">
    <property type="entry name" value="EF_Hand_1_Ca_BS"/>
</dbReference>
<dbReference type="EMBL" id="JANPWE010000003">
    <property type="protein sequence ID" value="MCR6545303.1"/>
    <property type="molecule type" value="Genomic_DNA"/>
</dbReference>
<dbReference type="Pfam" id="PF00404">
    <property type="entry name" value="Dockerin_1"/>
    <property type="match status" value="1"/>
</dbReference>